<sequence>MNANVENNKQYVIFKLEDEFYGVPITFVETIEKVTEITRVPNSPHYVKGVINLRGEVVPVIDLRRRFQFQDKELTEESRIIVLALEDINVGFLVEGSSEVLTIEPDDIDKTTNFVNSFDDDYISGIGKVKDRMIIIVNIYKILGIEAN</sequence>
<dbReference type="OrthoDB" id="9794382at2"/>
<dbReference type="InterPro" id="IPR036061">
    <property type="entry name" value="CheW-like_dom_sf"/>
</dbReference>
<evidence type="ECO:0000256" key="3">
    <source>
        <dbReference type="ARBA" id="ARBA00022490"/>
    </source>
</evidence>
<dbReference type="GO" id="GO:0005829">
    <property type="term" value="C:cytosol"/>
    <property type="evidence" value="ECO:0007669"/>
    <property type="project" value="TreeGrafter"/>
</dbReference>
<dbReference type="PANTHER" id="PTHR22617">
    <property type="entry name" value="CHEMOTAXIS SENSOR HISTIDINE KINASE-RELATED"/>
    <property type="match status" value="1"/>
</dbReference>
<dbReference type="Pfam" id="PF01584">
    <property type="entry name" value="CheW"/>
    <property type="match status" value="1"/>
</dbReference>
<dbReference type="CDD" id="cd00732">
    <property type="entry name" value="CheW"/>
    <property type="match status" value="1"/>
</dbReference>
<evidence type="ECO:0000256" key="4">
    <source>
        <dbReference type="ARBA" id="ARBA00022500"/>
    </source>
</evidence>
<dbReference type="EMBL" id="WBZB01000013">
    <property type="protein sequence ID" value="KAB3531361.1"/>
    <property type="molecule type" value="Genomic_DNA"/>
</dbReference>
<evidence type="ECO:0000259" key="5">
    <source>
        <dbReference type="PROSITE" id="PS50851"/>
    </source>
</evidence>
<keyword evidence="7" id="KW-1185">Reference proteome</keyword>
<dbReference type="AlphaFoldDB" id="A0A833HPX4"/>
<evidence type="ECO:0000313" key="6">
    <source>
        <dbReference type="EMBL" id="KAB3531361.1"/>
    </source>
</evidence>
<dbReference type="GO" id="GO:0006935">
    <property type="term" value="P:chemotaxis"/>
    <property type="evidence" value="ECO:0007669"/>
    <property type="project" value="UniProtKB-KW"/>
</dbReference>
<protein>
    <recommendedName>
        <fullName evidence="2">Chemotaxis protein CheW</fullName>
    </recommendedName>
</protein>
<gene>
    <name evidence="6" type="ORF">F8153_04060</name>
</gene>
<dbReference type="RefSeq" id="WP_151865087.1">
    <property type="nucleotide sequence ID" value="NZ_WBZB01000013.1"/>
</dbReference>
<dbReference type="Gene3D" id="2.30.30.40">
    <property type="entry name" value="SH3 Domains"/>
    <property type="match status" value="1"/>
</dbReference>
<dbReference type="SUPFAM" id="SSF50341">
    <property type="entry name" value="CheW-like"/>
    <property type="match status" value="1"/>
</dbReference>
<accession>A0A833HPX4</accession>
<keyword evidence="3" id="KW-0963">Cytoplasm</keyword>
<evidence type="ECO:0000313" key="7">
    <source>
        <dbReference type="Proteomes" id="UP000465601"/>
    </source>
</evidence>
<dbReference type="SMART" id="SM00260">
    <property type="entry name" value="CheW"/>
    <property type="match status" value="1"/>
</dbReference>
<dbReference type="InterPro" id="IPR039315">
    <property type="entry name" value="CheW"/>
</dbReference>
<proteinExistence type="predicted"/>
<dbReference type="Proteomes" id="UP000465601">
    <property type="component" value="Unassembled WGS sequence"/>
</dbReference>
<feature type="domain" description="CheW-like" evidence="5">
    <location>
        <begin position="8"/>
        <end position="148"/>
    </location>
</feature>
<dbReference type="PANTHER" id="PTHR22617:SF23">
    <property type="entry name" value="CHEMOTAXIS PROTEIN CHEW"/>
    <property type="match status" value="1"/>
</dbReference>
<comment type="caution">
    <text evidence="6">The sequence shown here is derived from an EMBL/GenBank/DDBJ whole genome shotgun (WGS) entry which is preliminary data.</text>
</comment>
<evidence type="ECO:0000256" key="1">
    <source>
        <dbReference type="ARBA" id="ARBA00004496"/>
    </source>
</evidence>
<evidence type="ECO:0000256" key="2">
    <source>
        <dbReference type="ARBA" id="ARBA00021483"/>
    </source>
</evidence>
<reference evidence="6 7" key="1">
    <citation type="submission" date="2019-10" db="EMBL/GenBank/DDBJ databases">
        <title>Alkaliphilus serpentinus sp. nov. and Alkaliphilus pronyensis sp. nov., two novel anaerobic alkaliphilic species isolated from the serpentinized-hosted hydrothermal field of the Prony Bay (New Caledonia).</title>
        <authorList>
            <person name="Postec A."/>
        </authorList>
    </citation>
    <scope>NUCLEOTIDE SEQUENCE [LARGE SCALE GENOMIC DNA]</scope>
    <source>
        <strain evidence="6 7">LacT</strain>
    </source>
</reference>
<dbReference type="PROSITE" id="PS50851">
    <property type="entry name" value="CHEW"/>
    <property type="match status" value="1"/>
</dbReference>
<keyword evidence="4" id="KW-0145">Chemotaxis</keyword>
<dbReference type="FunFam" id="2.40.50.180:FF:000002">
    <property type="entry name" value="Chemotaxis protein CheW"/>
    <property type="match status" value="1"/>
</dbReference>
<dbReference type="GO" id="GO:0007165">
    <property type="term" value="P:signal transduction"/>
    <property type="evidence" value="ECO:0007669"/>
    <property type="project" value="InterPro"/>
</dbReference>
<comment type="subcellular location">
    <subcellularLocation>
        <location evidence="1">Cytoplasm</location>
    </subcellularLocation>
</comment>
<dbReference type="Gene3D" id="2.40.50.180">
    <property type="entry name" value="CheA-289, Domain 4"/>
    <property type="match status" value="1"/>
</dbReference>
<dbReference type="InterPro" id="IPR002545">
    <property type="entry name" value="CheW-lke_dom"/>
</dbReference>
<name>A0A833HPX4_9FIRM</name>
<organism evidence="6 7">
    <name type="scientific">Alkaliphilus serpentinus</name>
    <dbReference type="NCBI Taxonomy" id="1482731"/>
    <lineage>
        <taxon>Bacteria</taxon>
        <taxon>Bacillati</taxon>
        <taxon>Bacillota</taxon>
        <taxon>Clostridia</taxon>
        <taxon>Peptostreptococcales</taxon>
        <taxon>Natronincolaceae</taxon>
        <taxon>Alkaliphilus</taxon>
    </lineage>
</organism>